<evidence type="ECO:0000313" key="3">
    <source>
        <dbReference type="Proteomes" id="UP000254508"/>
    </source>
</evidence>
<dbReference type="AlphaFoldDB" id="A0A345YG99"/>
<feature type="transmembrane region" description="Helical" evidence="1">
    <location>
        <begin position="71"/>
        <end position="87"/>
    </location>
</feature>
<reference evidence="3" key="1">
    <citation type="submission" date="2018-07" db="EMBL/GenBank/DDBJ databases">
        <title>Genome sequence of Erythrobacter strain YH-07, an antagonistic bacterium isolated from Yellow Sea.</title>
        <authorList>
            <person name="Tang T."/>
            <person name="Liu Q."/>
            <person name="Sun X."/>
        </authorList>
    </citation>
    <scope>NUCLEOTIDE SEQUENCE [LARGE SCALE GENOMIC DNA]</scope>
    <source>
        <strain evidence="3">YH-07</strain>
    </source>
</reference>
<keyword evidence="1" id="KW-0812">Transmembrane</keyword>
<sequence length="128" mass="14021">MTTLDILFVAGIAGALPFVLFLAFGRQVQESFLLVALLAGAFWVFSAITILREGVLGFVPNHTVNLWGTQVWYDLVICVVVALTFIVPRARAVGMNVPLWVIACGLSASIALLPMVARLFWLERRTTS</sequence>
<keyword evidence="1" id="KW-0472">Membrane</keyword>
<feature type="transmembrane region" description="Helical" evidence="1">
    <location>
        <begin position="99"/>
        <end position="121"/>
    </location>
</feature>
<feature type="transmembrane region" description="Helical" evidence="1">
    <location>
        <begin position="32"/>
        <end position="51"/>
    </location>
</feature>
<protein>
    <submittedName>
        <fullName evidence="2">DUF2834 domain-containing protein</fullName>
    </submittedName>
</protein>
<dbReference type="OrthoDB" id="7068404at2"/>
<feature type="transmembrane region" description="Helical" evidence="1">
    <location>
        <begin position="6"/>
        <end position="25"/>
    </location>
</feature>
<dbReference type="KEGG" id="err:DVR09_12010"/>
<proteinExistence type="predicted"/>
<organism evidence="2 3">
    <name type="scientific">Erythrobacter aureus</name>
    <dbReference type="NCBI Taxonomy" id="2182384"/>
    <lineage>
        <taxon>Bacteria</taxon>
        <taxon>Pseudomonadati</taxon>
        <taxon>Pseudomonadota</taxon>
        <taxon>Alphaproteobacteria</taxon>
        <taxon>Sphingomonadales</taxon>
        <taxon>Erythrobacteraceae</taxon>
        <taxon>Erythrobacter/Porphyrobacter group</taxon>
        <taxon>Erythrobacter</taxon>
    </lineage>
</organism>
<accession>A0A345YG99</accession>
<keyword evidence="3" id="KW-1185">Reference proteome</keyword>
<dbReference type="Proteomes" id="UP000254508">
    <property type="component" value="Chromosome"/>
</dbReference>
<gene>
    <name evidence="2" type="ORF">DVR09_12010</name>
</gene>
<keyword evidence="1" id="KW-1133">Transmembrane helix</keyword>
<evidence type="ECO:0000313" key="2">
    <source>
        <dbReference type="EMBL" id="AXK42951.1"/>
    </source>
</evidence>
<name>A0A345YG99_9SPHN</name>
<dbReference type="RefSeq" id="WP_115417120.1">
    <property type="nucleotide sequence ID" value="NZ_CP031357.1"/>
</dbReference>
<evidence type="ECO:0000256" key="1">
    <source>
        <dbReference type="SAM" id="Phobius"/>
    </source>
</evidence>
<dbReference type="EMBL" id="CP031357">
    <property type="protein sequence ID" value="AXK42951.1"/>
    <property type="molecule type" value="Genomic_DNA"/>
</dbReference>